<dbReference type="InterPro" id="IPR018247">
    <property type="entry name" value="EF_Hand_1_Ca_BS"/>
</dbReference>
<dbReference type="PROSITE" id="PS00018">
    <property type="entry name" value="EF_HAND_1"/>
    <property type="match status" value="1"/>
</dbReference>
<dbReference type="Proteomes" id="UP000265716">
    <property type="component" value="Unassembled WGS sequence"/>
</dbReference>
<dbReference type="PANTHER" id="PTHR12294:SF1">
    <property type="entry name" value="CALCIUM UPTAKE PROTEIN 1, MITOCHONDRIAL"/>
    <property type="match status" value="1"/>
</dbReference>
<dbReference type="PROSITE" id="PS50222">
    <property type="entry name" value="EF_HAND_2"/>
    <property type="match status" value="1"/>
</dbReference>
<keyword evidence="9" id="KW-0809">Transit peptide</keyword>
<evidence type="ECO:0000256" key="2">
    <source>
        <dbReference type="ARBA" id="ARBA00004569"/>
    </source>
</evidence>
<keyword evidence="8" id="KW-0106">Calcium</keyword>
<dbReference type="GO" id="GO:0005758">
    <property type="term" value="C:mitochondrial intermembrane space"/>
    <property type="evidence" value="ECO:0007669"/>
    <property type="project" value="UniProtKB-SubCell"/>
</dbReference>
<dbReference type="GO" id="GO:0036444">
    <property type="term" value="P:calcium import into the mitochondrion"/>
    <property type="evidence" value="ECO:0007669"/>
    <property type="project" value="TreeGrafter"/>
</dbReference>
<keyword evidence="12" id="KW-0472">Membrane</keyword>
<dbReference type="EMBL" id="QUTB01000901">
    <property type="protein sequence ID" value="RHY76987.1"/>
    <property type="molecule type" value="Genomic_DNA"/>
</dbReference>
<dbReference type="EMBL" id="QUTC01003264">
    <property type="protein sequence ID" value="RHY70954.1"/>
    <property type="molecule type" value="Genomic_DNA"/>
</dbReference>
<dbReference type="SUPFAM" id="SSF47473">
    <property type="entry name" value="EF-hand"/>
    <property type="match status" value="1"/>
</dbReference>
<evidence type="ECO:0000256" key="4">
    <source>
        <dbReference type="ARBA" id="ARBA00022568"/>
    </source>
</evidence>
<evidence type="ECO:0000256" key="12">
    <source>
        <dbReference type="ARBA" id="ARBA00023136"/>
    </source>
</evidence>
<evidence type="ECO:0000256" key="1">
    <source>
        <dbReference type="ARBA" id="ARBA00004273"/>
    </source>
</evidence>
<dbReference type="PROSITE" id="PS51257">
    <property type="entry name" value="PROKAR_LIPOPROTEIN"/>
    <property type="match status" value="1"/>
</dbReference>
<keyword evidence="10" id="KW-0406">Ion transport</keyword>
<dbReference type="GO" id="GO:1990246">
    <property type="term" value="C:uniplex complex"/>
    <property type="evidence" value="ECO:0007669"/>
    <property type="project" value="TreeGrafter"/>
</dbReference>
<evidence type="ECO:0000259" key="15">
    <source>
        <dbReference type="PROSITE" id="PS50222"/>
    </source>
</evidence>
<dbReference type="InterPro" id="IPR039800">
    <property type="entry name" value="MICU1/2/3"/>
</dbReference>
<feature type="chain" id="PRO_5035557294" description="EF-hand domain-containing protein" evidence="14">
    <location>
        <begin position="25"/>
        <end position="263"/>
    </location>
</feature>
<evidence type="ECO:0000256" key="11">
    <source>
        <dbReference type="ARBA" id="ARBA00023128"/>
    </source>
</evidence>
<feature type="domain" description="EF-hand" evidence="15">
    <location>
        <begin position="203"/>
        <end position="238"/>
    </location>
</feature>
<protein>
    <recommendedName>
        <fullName evidence="15">EF-hand domain-containing protein</fullName>
    </recommendedName>
</protein>
<reference evidence="18 19" key="1">
    <citation type="submission" date="2018-08" db="EMBL/GenBank/DDBJ databases">
        <title>Aphanomyces genome sequencing and annotation.</title>
        <authorList>
            <person name="Minardi D."/>
            <person name="Oidtmann B."/>
            <person name="Van Der Giezen M."/>
            <person name="Studholme D.J."/>
        </authorList>
    </citation>
    <scope>NUCLEOTIDE SEQUENCE [LARGE SCALE GENOMIC DNA]</scope>
    <source>
        <strain evidence="16 18">SA</strain>
        <strain evidence="17 19">Si</strain>
    </source>
</reference>
<organism evidence="16 18">
    <name type="scientific">Aphanomyces astaci</name>
    <name type="common">Crayfish plague agent</name>
    <dbReference type="NCBI Taxonomy" id="112090"/>
    <lineage>
        <taxon>Eukaryota</taxon>
        <taxon>Sar</taxon>
        <taxon>Stramenopiles</taxon>
        <taxon>Oomycota</taxon>
        <taxon>Saprolegniomycetes</taxon>
        <taxon>Saprolegniales</taxon>
        <taxon>Verrucalvaceae</taxon>
        <taxon>Aphanomyces</taxon>
    </lineage>
</organism>
<evidence type="ECO:0000313" key="16">
    <source>
        <dbReference type="EMBL" id="RHY70954.1"/>
    </source>
</evidence>
<evidence type="ECO:0000256" key="7">
    <source>
        <dbReference type="ARBA" id="ARBA00022792"/>
    </source>
</evidence>
<dbReference type="GO" id="GO:0005509">
    <property type="term" value="F:calcium ion binding"/>
    <property type="evidence" value="ECO:0007669"/>
    <property type="project" value="InterPro"/>
</dbReference>
<evidence type="ECO:0000256" key="14">
    <source>
        <dbReference type="SAM" id="SignalP"/>
    </source>
</evidence>
<proteinExistence type="inferred from homology"/>
<keyword evidence="5" id="KW-0479">Metal-binding</keyword>
<comment type="caution">
    <text evidence="16">The sequence shown here is derived from an EMBL/GenBank/DDBJ whole genome shotgun (WGS) entry which is preliminary data.</text>
</comment>
<dbReference type="InterPro" id="IPR011992">
    <property type="entry name" value="EF-hand-dom_pair"/>
</dbReference>
<sequence length="263" mass="29819">MWRSSLIFARKQSLFAAAAAGAAAFSSLNVVSSCDGKIEDASTASSSQAQPEFPTEAEKIVGRYENRLRRFSSPERVFQYFASIRLDKQPYMTRQDFIRALTPYSFRKGDQLHSKNTEFNPMMAFSAPKKADVDTYKALVQDIMRLGEHDEWKKSTDAKKEMEALMTKLTHDHDIDLQTHLLVLRELNVTCREFESFVEKHGGPKAHREAFFDLVDADGDGLISYPEYMFFTTLLSSTPLHLHACLTLSCSPRTTIRTGLQDV</sequence>
<evidence type="ECO:0000313" key="19">
    <source>
        <dbReference type="Proteomes" id="UP000283543"/>
    </source>
</evidence>
<keyword evidence="11" id="KW-0496">Mitochondrion</keyword>
<keyword evidence="4" id="KW-0109">Calcium transport</keyword>
<dbReference type="Proteomes" id="UP000283543">
    <property type="component" value="Unassembled WGS sequence"/>
</dbReference>
<keyword evidence="7" id="KW-0999">Mitochondrion inner membrane</keyword>
<evidence type="ECO:0000256" key="6">
    <source>
        <dbReference type="ARBA" id="ARBA00022737"/>
    </source>
</evidence>
<evidence type="ECO:0000256" key="10">
    <source>
        <dbReference type="ARBA" id="ARBA00023065"/>
    </source>
</evidence>
<evidence type="ECO:0000313" key="18">
    <source>
        <dbReference type="Proteomes" id="UP000265716"/>
    </source>
</evidence>
<evidence type="ECO:0000256" key="9">
    <source>
        <dbReference type="ARBA" id="ARBA00022946"/>
    </source>
</evidence>
<gene>
    <name evidence="17" type="ORF">DYB34_011906</name>
    <name evidence="16" type="ORF">DYB38_008044</name>
</gene>
<keyword evidence="14" id="KW-0732">Signal</keyword>
<keyword evidence="3" id="KW-0813">Transport</keyword>
<accession>A0A397DTT2</accession>
<keyword evidence="6" id="KW-0677">Repeat</keyword>
<comment type="subcellular location">
    <subcellularLocation>
        <location evidence="1">Mitochondrion inner membrane</location>
    </subcellularLocation>
    <subcellularLocation>
        <location evidence="2">Mitochondrion intermembrane space</location>
    </subcellularLocation>
</comment>
<evidence type="ECO:0000256" key="5">
    <source>
        <dbReference type="ARBA" id="ARBA00022723"/>
    </source>
</evidence>
<dbReference type="GO" id="GO:0051560">
    <property type="term" value="P:mitochondrial calcium ion homeostasis"/>
    <property type="evidence" value="ECO:0007669"/>
    <property type="project" value="TreeGrafter"/>
</dbReference>
<dbReference type="AlphaFoldDB" id="A0A397DTT2"/>
<dbReference type="PANTHER" id="PTHR12294">
    <property type="entry name" value="EF HAND DOMAIN FAMILY A1,A2-RELATED"/>
    <property type="match status" value="1"/>
</dbReference>
<dbReference type="VEuPathDB" id="FungiDB:H257_01034"/>
<name>A0A397DTT2_APHAT</name>
<evidence type="ECO:0000256" key="8">
    <source>
        <dbReference type="ARBA" id="ARBA00022837"/>
    </source>
</evidence>
<dbReference type="Gene3D" id="1.10.238.10">
    <property type="entry name" value="EF-hand"/>
    <property type="match status" value="1"/>
</dbReference>
<comment type="similarity">
    <text evidence="13">Belongs to the MICU1 family. MICU1 subfamily.</text>
</comment>
<evidence type="ECO:0000256" key="13">
    <source>
        <dbReference type="ARBA" id="ARBA00038333"/>
    </source>
</evidence>
<dbReference type="InterPro" id="IPR002048">
    <property type="entry name" value="EF_hand_dom"/>
</dbReference>
<evidence type="ECO:0000313" key="17">
    <source>
        <dbReference type="EMBL" id="RHY76987.1"/>
    </source>
</evidence>
<evidence type="ECO:0000256" key="3">
    <source>
        <dbReference type="ARBA" id="ARBA00022448"/>
    </source>
</evidence>
<feature type="signal peptide" evidence="14">
    <location>
        <begin position="1"/>
        <end position="24"/>
    </location>
</feature>